<protein>
    <submittedName>
        <fullName evidence="5">Glycoside hydrolase family 32 protein</fullName>
    </submittedName>
</protein>
<name>A0A4Q2KC36_9FIRM</name>
<dbReference type="SUPFAM" id="SSF75005">
    <property type="entry name" value="Arabinanase/levansucrase/invertase"/>
    <property type="match status" value="1"/>
</dbReference>
<dbReference type="GO" id="GO:0004575">
    <property type="term" value="F:sucrose alpha-glucosidase activity"/>
    <property type="evidence" value="ECO:0007669"/>
    <property type="project" value="TreeGrafter"/>
</dbReference>
<dbReference type="CDD" id="cd18622">
    <property type="entry name" value="GH32_Inu-like"/>
    <property type="match status" value="1"/>
</dbReference>
<keyword evidence="6" id="KW-1185">Reference proteome</keyword>
<dbReference type="Pfam" id="PF00251">
    <property type="entry name" value="Glyco_hydro_32N"/>
    <property type="match status" value="1"/>
</dbReference>
<comment type="similarity">
    <text evidence="1">Belongs to the glycosyl hydrolase 32 family.</text>
</comment>
<proteinExistence type="inferred from homology"/>
<dbReference type="RefSeq" id="WP_129225551.1">
    <property type="nucleotide sequence ID" value="NZ_SDOZ01000002.1"/>
</dbReference>
<dbReference type="SMART" id="SM00640">
    <property type="entry name" value="Glyco_32"/>
    <property type="match status" value="1"/>
</dbReference>
<feature type="domain" description="Glycosyl hydrolase family 32 N-terminal" evidence="4">
    <location>
        <begin position="96"/>
        <end position="382"/>
    </location>
</feature>
<gene>
    <name evidence="5" type="ORF">ESZ91_07060</name>
</gene>
<dbReference type="InterPro" id="IPR023296">
    <property type="entry name" value="Glyco_hydro_beta-prop_sf"/>
</dbReference>
<dbReference type="GO" id="GO:0005737">
    <property type="term" value="C:cytoplasm"/>
    <property type="evidence" value="ECO:0007669"/>
    <property type="project" value="TreeGrafter"/>
</dbReference>
<accession>A0A4Q2KC36</accession>
<evidence type="ECO:0000256" key="3">
    <source>
        <dbReference type="ARBA" id="ARBA00023295"/>
    </source>
</evidence>
<keyword evidence="3" id="KW-0326">Glycosidase</keyword>
<dbReference type="GO" id="GO:0005987">
    <property type="term" value="P:sucrose catabolic process"/>
    <property type="evidence" value="ECO:0007669"/>
    <property type="project" value="TreeGrafter"/>
</dbReference>
<sequence length="540" mass="61294">MAERIFSIGKKYLIFPIGGNAVAVNVLLSCNGESLYDLDLRLCDRPDFIAWLDAERFIGKNLCFSLAGNAVLLDLIEESDSLPEGVYREELRPQLHYTPMRGWVNDPNGLVYAGGKYHLFYQHNPYDVRWGNMHWGHACSEDLIHWEEAGEALYPDKDGTMFSGCGVNDTQNVSGLGTEKEPPLLLYYTAAGGTNRLSAGKAFTICLAYSLDGGKTFEKYAQNPVLPNVTYGNRDPKVIYHAPTKKWIMALFMDGYRFDFFSSDDLLNWKFESEEIFPPLNECPDLFELEGTGKWVMLAGADYWGDHSVGKYYIGAFDGHRFCKEDGPYPIDFGKDFYSLQTFEGDPCGRRILMGWRTQNFYLPERNGMPFNGEFSLPTRISPCEIDGKLRLARYPVEEFFKIPASREWECVLGAVSAEKRDERILKPFDARCLSILLEAEFDCHAILELDFGGELVRYHSETQILQAFGVNTKVPLESGKLSLLAIRDSMSLELYAQGGKYPVCGYIFPRNDENSATLYRGALRACEMQVRILRSVWIK</sequence>
<dbReference type="OrthoDB" id="9759709at2"/>
<dbReference type="PANTHER" id="PTHR42800">
    <property type="entry name" value="EXOINULINASE INUD (AFU_ORTHOLOGUE AFUA_5G00480)"/>
    <property type="match status" value="1"/>
</dbReference>
<evidence type="ECO:0000259" key="4">
    <source>
        <dbReference type="Pfam" id="PF00251"/>
    </source>
</evidence>
<reference evidence="5 6" key="1">
    <citation type="journal article" date="2019" name="Gut">
        <title>Antibiotics-induced monodominance of a novel gut bacterial order.</title>
        <authorList>
            <person name="Hildebrand F."/>
            <person name="Moitinho-Silva L."/>
            <person name="Blasche S."/>
            <person name="Jahn M.T."/>
            <person name="Gossmann T.I."/>
            <person name="Heuerta-Cepas J."/>
            <person name="Hercog R."/>
            <person name="Luetge M."/>
            <person name="Bahram M."/>
            <person name="Pryszlak A."/>
            <person name="Alves R.J."/>
            <person name="Waszak S.M."/>
            <person name="Zhu A."/>
            <person name="Ye L."/>
            <person name="Costea P.I."/>
            <person name="Aalvink S."/>
            <person name="Belzer C."/>
            <person name="Forslund S.K."/>
            <person name="Sunagawa S."/>
            <person name="Hentschel U."/>
            <person name="Merten C."/>
            <person name="Patil K.R."/>
            <person name="Benes V."/>
            <person name="Bork P."/>
        </authorList>
    </citation>
    <scope>NUCLEOTIDE SEQUENCE [LARGE SCALE GENOMIC DNA]</scope>
    <source>
        <strain evidence="5 6">HDS1380</strain>
    </source>
</reference>
<dbReference type="PROSITE" id="PS00609">
    <property type="entry name" value="GLYCOSYL_HYDROL_F32"/>
    <property type="match status" value="1"/>
</dbReference>
<dbReference type="InterPro" id="IPR013148">
    <property type="entry name" value="Glyco_hydro_32_N"/>
</dbReference>
<dbReference type="PANTHER" id="PTHR42800:SF1">
    <property type="entry name" value="EXOINULINASE INUD (AFU_ORTHOLOGUE AFUA_5G00480)"/>
    <property type="match status" value="1"/>
</dbReference>
<dbReference type="AlphaFoldDB" id="A0A4Q2KC36"/>
<evidence type="ECO:0000313" key="6">
    <source>
        <dbReference type="Proteomes" id="UP000291269"/>
    </source>
</evidence>
<keyword evidence="2 5" id="KW-0378">Hydrolase</keyword>
<evidence type="ECO:0000256" key="1">
    <source>
        <dbReference type="ARBA" id="ARBA00009902"/>
    </source>
</evidence>
<dbReference type="InterPro" id="IPR018053">
    <property type="entry name" value="Glyco_hydro_32_AS"/>
</dbReference>
<dbReference type="PROSITE" id="PS51257">
    <property type="entry name" value="PROKAR_LIPOPROTEIN"/>
    <property type="match status" value="1"/>
</dbReference>
<dbReference type="Proteomes" id="UP000291269">
    <property type="component" value="Unassembled WGS sequence"/>
</dbReference>
<dbReference type="EMBL" id="SDOZ01000002">
    <property type="protein sequence ID" value="RXZ62144.1"/>
    <property type="molecule type" value="Genomic_DNA"/>
</dbReference>
<dbReference type="Gene3D" id="2.115.10.20">
    <property type="entry name" value="Glycosyl hydrolase domain, family 43"/>
    <property type="match status" value="1"/>
</dbReference>
<dbReference type="InterPro" id="IPR001362">
    <property type="entry name" value="Glyco_hydro_32"/>
</dbReference>
<evidence type="ECO:0000313" key="5">
    <source>
        <dbReference type="EMBL" id="RXZ62144.1"/>
    </source>
</evidence>
<comment type="caution">
    <text evidence="5">The sequence shown here is derived from an EMBL/GenBank/DDBJ whole genome shotgun (WGS) entry which is preliminary data.</text>
</comment>
<organism evidence="5 6">
    <name type="scientific">Candidatus Borkfalkia ceftriaxoniphila</name>
    <dbReference type="NCBI Taxonomy" id="2508949"/>
    <lineage>
        <taxon>Bacteria</taxon>
        <taxon>Bacillati</taxon>
        <taxon>Bacillota</taxon>
        <taxon>Clostridia</taxon>
        <taxon>Christensenellales</taxon>
        <taxon>Christensenellaceae</taxon>
        <taxon>Candidatus Borkfalkia</taxon>
    </lineage>
</organism>
<evidence type="ECO:0000256" key="2">
    <source>
        <dbReference type="ARBA" id="ARBA00022801"/>
    </source>
</evidence>